<evidence type="ECO:0000313" key="3">
    <source>
        <dbReference type="EnsemblPlants" id="cds.evm.model.04.1124"/>
    </source>
</evidence>
<dbReference type="PANTHER" id="PTHR47074:SF11">
    <property type="entry name" value="REVERSE TRANSCRIPTASE-LIKE PROTEIN"/>
    <property type="match status" value="1"/>
</dbReference>
<dbReference type="SUPFAM" id="SSF53098">
    <property type="entry name" value="Ribonuclease H-like"/>
    <property type="match status" value="1"/>
</dbReference>
<dbReference type="Gramene" id="evm.model.04.1124">
    <property type="protein sequence ID" value="cds.evm.model.04.1124"/>
    <property type="gene ID" value="evm.TU.04.1124"/>
</dbReference>
<protein>
    <recommendedName>
        <fullName evidence="2">RNase H type-1 domain-containing protein</fullName>
    </recommendedName>
</protein>
<dbReference type="EMBL" id="UZAU01000372">
    <property type="status" value="NOT_ANNOTATED_CDS"/>
    <property type="molecule type" value="Genomic_DNA"/>
</dbReference>
<dbReference type="Pfam" id="PF13456">
    <property type="entry name" value="RVT_3"/>
    <property type="match status" value="1"/>
</dbReference>
<dbReference type="Gene3D" id="3.30.420.10">
    <property type="entry name" value="Ribonuclease H-like superfamily/Ribonuclease H"/>
    <property type="match status" value="1"/>
</dbReference>
<dbReference type="Proteomes" id="UP000596661">
    <property type="component" value="Chromosome 4"/>
</dbReference>
<dbReference type="GO" id="GO:0004523">
    <property type="term" value="F:RNA-DNA hybrid ribonuclease activity"/>
    <property type="evidence" value="ECO:0007669"/>
    <property type="project" value="InterPro"/>
</dbReference>
<dbReference type="InterPro" id="IPR002156">
    <property type="entry name" value="RNaseH_domain"/>
</dbReference>
<feature type="region of interest" description="Disordered" evidence="1">
    <location>
        <begin position="98"/>
        <end position="118"/>
    </location>
</feature>
<dbReference type="GO" id="GO:0003676">
    <property type="term" value="F:nucleic acid binding"/>
    <property type="evidence" value="ECO:0007669"/>
    <property type="project" value="InterPro"/>
</dbReference>
<reference evidence="3" key="1">
    <citation type="submission" date="2018-11" db="EMBL/GenBank/DDBJ databases">
        <authorList>
            <person name="Grassa J C."/>
        </authorList>
    </citation>
    <scope>NUCLEOTIDE SEQUENCE [LARGE SCALE GENOMIC DNA]</scope>
</reference>
<reference evidence="3" key="2">
    <citation type="submission" date="2021-03" db="UniProtKB">
        <authorList>
            <consortium name="EnsemblPlants"/>
        </authorList>
    </citation>
    <scope>IDENTIFICATION</scope>
</reference>
<feature type="domain" description="RNase H type-1" evidence="2">
    <location>
        <begin position="130"/>
        <end position="236"/>
    </location>
</feature>
<evidence type="ECO:0000313" key="4">
    <source>
        <dbReference type="Proteomes" id="UP000596661"/>
    </source>
</evidence>
<name>A0A803PBT8_CANSA</name>
<dbReference type="CDD" id="cd06222">
    <property type="entry name" value="RNase_H_like"/>
    <property type="match status" value="1"/>
</dbReference>
<dbReference type="InterPro" id="IPR044730">
    <property type="entry name" value="RNase_H-like_dom_plant"/>
</dbReference>
<dbReference type="AlphaFoldDB" id="A0A803PBT8"/>
<dbReference type="InterPro" id="IPR052929">
    <property type="entry name" value="RNase_H-like_EbsB-rel"/>
</dbReference>
<dbReference type="EnsemblPlants" id="evm.model.04.1124">
    <property type="protein sequence ID" value="cds.evm.model.04.1124"/>
    <property type="gene ID" value="evm.TU.04.1124"/>
</dbReference>
<feature type="compositionally biased region" description="Polar residues" evidence="1">
    <location>
        <begin position="103"/>
        <end position="118"/>
    </location>
</feature>
<evidence type="ECO:0000256" key="1">
    <source>
        <dbReference type="SAM" id="MobiDB-lite"/>
    </source>
</evidence>
<accession>A0A803PBT8</accession>
<dbReference type="PANTHER" id="PTHR47074">
    <property type="entry name" value="BNAC02G40300D PROTEIN"/>
    <property type="match status" value="1"/>
</dbReference>
<sequence>METVTHALIDCNTACTVWKHSKFKDFFTTNRGQDIQDYYLQGLATLTKDELLLLISILWHIWNTQNTTLFKKSYSIENVEEFVMNYLEEYQEAQRINGADTPSADTSQQPSNSKPSSLHIISNDSISLFVDAALEHTNCVTGLGFVIKRGSNQVLASASIQKPSAPTSIFAEGQALLEGLSWCLSLQMQPNFIITDCLNLVTKVNGQWQDNSALSSLVSKIRQSFSNFPATSLHHLS</sequence>
<proteinExistence type="predicted"/>
<organism evidence="3 4">
    <name type="scientific">Cannabis sativa</name>
    <name type="common">Hemp</name>
    <name type="synonym">Marijuana</name>
    <dbReference type="NCBI Taxonomy" id="3483"/>
    <lineage>
        <taxon>Eukaryota</taxon>
        <taxon>Viridiplantae</taxon>
        <taxon>Streptophyta</taxon>
        <taxon>Embryophyta</taxon>
        <taxon>Tracheophyta</taxon>
        <taxon>Spermatophyta</taxon>
        <taxon>Magnoliopsida</taxon>
        <taxon>eudicotyledons</taxon>
        <taxon>Gunneridae</taxon>
        <taxon>Pentapetalae</taxon>
        <taxon>rosids</taxon>
        <taxon>fabids</taxon>
        <taxon>Rosales</taxon>
        <taxon>Cannabaceae</taxon>
        <taxon>Cannabis</taxon>
    </lineage>
</organism>
<dbReference type="InterPro" id="IPR012337">
    <property type="entry name" value="RNaseH-like_sf"/>
</dbReference>
<evidence type="ECO:0000259" key="2">
    <source>
        <dbReference type="Pfam" id="PF13456"/>
    </source>
</evidence>
<keyword evidence="4" id="KW-1185">Reference proteome</keyword>
<dbReference type="InterPro" id="IPR036397">
    <property type="entry name" value="RNaseH_sf"/>
</dbReference>